<evidence type="ECO:0000313" key="2">
    <source>
        <dbReference type="EMBL" id="MTD17116.1"/>
    </source>
</evidence>
<dbReference type="GO" id="GO:0016020">
    <property type="term" value="C:membrane"/>
    <property type="evidence" value="ECO:0007669"/>
    <property type="project" value="TreeGrafter"/>
</dbReference>
<dbReference type="Proteomes" id="UP000460221">
    <property type="component" value="Unassembled WGS sequence"/>
</dbReference>
<organism evidence="2 3">
    <name type="scientific">Nakamurella alba</name>
    <dbReference type="NCBI Taxonomy" id="2665158"/>
    <lineage>
        <taxon>Bacteria</taxon>
        <taxon>Bacillati</taxon>
        <taxon>Actinomycetota</taxon>
        <taxon>Actinomycetes</taxon>
        <taxon>Nakamurellales</taxon>
        <taxon>Nakamurellaceae</taxon>
        <taxon>Nakamurella</taxon>
    </lineage>
</organism>
<protein>
    <submittedName>
        <fullName evidence="2">Alpha/beta fold hydrolase</fullName>
    </submittedName>
</protein>
<dbReference type="InterPro" id="IPR029058">
    <property type="entry name" value="AB_hydrolase_fold"/>
</dbReference>
<proteinExistence type="predicted"/>
<dbReference type="RefSeq" id="WP_154771108.1">
    <property type="nucleotide sequence ID" value="NZ_WLYK01000013.1"/>
</dbReference>
<dbReference type="InterPro" id="IPR000639">
    <property type="entry name" value="Epox_hydrolase-like"/>
</dbReference>
<dbReference type="Pfam" id="PF00561">
    <property type="entry name" value="Abhydrolase_1"/>
    <property type="match status" value="1"/>
</dbReference>
<dbReference type="InterPro" id="IPR050266">
    <property type="entry name" value="AB_hydrolase_sf"/>
</dbReference>
<name>A0A7K1FSJ3_9ACTN</name>
<feature type="domain" description="AB hydrolase-1" evidence="1">
    <location>
        <begin position="27"/>
        <end position="135"/>
    </location>
</feature>
<dbReference type="SUPFAM" id="SSF53474">
    <property type="entry name" value="alpha/beta-Hydrolases"/>
    <property type="match status" value="1"/>
</dbReference>
<dbReference type="PANTHER" id="PTHR43798">
    <property type="entry name" value="MONOACYLGLYCEROL LIPASE"/>
    <property type="match status" value="1"/>
</dbReference>
<dbReference type="AlphaFoldDB" id="A0A7K1FSJ3"/>
<evidence type="ECO:0000259" key="1">
    <source>
        <dbReference type="Pfam" id="PF00561"/>
    </source>
</evidence>
<evidence type="ECO:0000313" key="3">
    <source>
        <dbReference type="Proteomes" id="UP000460221"/>
    </source>
</evidence>
<dbReference type="Gene3D" id="3.40.50.1820">
    <property type="entry name" value="alpha/beta hydrolase"/>
    <property type="match status" value="1"/>
</dbReference>
<dbReference type="PRINTS" id="PR00412">
    <property type="entry name" value="EPOXHYDRLASE"/>
</dbReference>
<dbReference type="EMBL" id="WLYK01000013">
    <property type="protein sequence ID" value="MTD17116.1"/>
    <property type="molecule type" value="Genomic_DNA"/>
</dbReference>
<dbReference type="PANTHER" id="PTHR43798:SF33">
    <property type="entry name" value="HYDROLASE, PUTATIVE (AFU_ORTHOLOGUE AFUA_2G14860)-RELATED"/>
    <property type="match status" value="1"/>
</dbReference>
<dbReference type="GO" id="GO:0016787">
    <property type="term" value="F:hydrolase activity"/>
    <property type="evidence" value="ECO:0007669"/>
    <property type="project" value="UniProtKB-KW"/>
</dbReference>
<reference evidence="2 3" key="1">
    <citation type="submission" date="2019-11" db="EMBL/GenBank/DDBJ databases">
        <authorList>
            <person name="Jiang L.-Q."/>
        </authorList>
    </citation>
    <scope>NUCLEOTIDE SEQUENCE [LARGE SCALE GENOMIC DNA]</scope>
    <source>
        <strain evidence="2 3">YIM 132087</strain>
    </source>
</reference>
<keyword evidence="2" id="KW-0378">Hydrolase</keyword>
<comment type="caution">
    <text evidence="2">The sequence shown here is derived from an EMBL/GenBank/DDBJ whole genome shotgun (WGS) entry which is preliminary data.</text>
</comment>
<gene>
    <name evidence="2" type="ORF">GIS00_24575</name>
</gene>
<keyword evidence="3" id="KW-1185">Reference proteome</keyword>
<sequence length="293" mass="32212">MTTSGLRHGRTLVGDVVLHHVSAGEGPPLLLLHGFPQTWYEWRHVIDDLAADHLVIAPDHRGAGLSGRPHGGYDKVTMARDIRLLMDVLAPGQRPVVVGHDMGSFLAFAYATEFPDDIAGLCLVDAPVPGTAAWSSLLANPKVWHVAFHGARDVAEMLVAGRERAYLDQFFDLRAHHPERITRADRDHYTEAYEQPGAMRAAFEAYRALPDDAVRNADLLAAGKLTLPLHVMVGTWSNSGPLLRGMIPEIAADPDVVRCTEFRECGHWVPEEQPEAFVADLREFLHRIGHGAG</sequence>
<dbReference type="InterPro" id="IPR000073">
    <property type="entry name" value="AB_hydrolase_1"/>
</dbReference>
<accession>A0A7K1FSJ3</accession>